<dbReference type="OrthoDB" id="9970300at2"/>
<accession>A0A1I3HMR1</accession>
<dbReference type="AlphaFoldDB" id="A0A1I3HMR1"/>
<organism evidence="1 2">
    <name type="scientific">Parapedobacter indicus</name>
    <dbReference type="NCBI Taxonomy" id="1477437"/>
    <lineage>
        <taxon>Bacteria</taxon>
        <taxon>Pseudomonadati</taxon>
        <taxon>Bacteroidota</taxon>
        <taxon>Sphingobacteriia</taxon>
        <taxon>Sphingobacteriales</taxon>
        <taxon>Sphingobacteriaceae</taxon>
        <taxon>Parapedobacter</taxon>
    </lineage>
</organism>
<proteinExistence type="predicted"/>
<dbReference type="EMBL" id="FOQO01000003">
    <property type="protein sequence ID" value="SFI37036.1"/>
    <property type="molecule type" value="Genomic_DNA"/>
</dbReference>
<dbReference type="Proteomes" id="UP000198670">
    <property type="component" value="Unassembled WGS sequence"/>
</dbReference>
<evidence type="ECO:0000313" key="2">
    <source>
        <dbReference type="Proteomes" id="UP000198670"/>
    </source>
</evidence>
<sequence>MPIISITEGQTNTVNPADTLLYPGINSCLALTAVLSDATRRGGHAVLFPQAPQQDLQQICNFLNVQPKGDMLYILGDITTWNTNWDGLPQCQNLVINGQQVDSVEAIADALGYGDNRIVFDIYTWETATYNIYFGFEEEQRKLWAIRTSDGSRHTIPQHEYW</sequence>
<dbReference type="STRING" id="1477437.SAMN05444682_103426"/>
<evidence type="ECO:0000313" key="1">
    <source>
        <dbReference type="EMBL" id="SFI37036.1"/>
    </source>
</evidence>
<keyword evidence="2" id="KW-1185">Reference proteome</keyword>
<dbReference type="RefSeq" id="WP_090626186.1">
    <property type="nucleotide sequence ID" value="NZ_FOQO01000003.1"/>
</dbReference>
<name>A0A1I3HMR1_9SPHI</name>
<reference evidence="1 2" key="1">
    <citation type="submission" date="2016-10" db="EMBL/GenBank/DDBJ databases">
        <authorList>
            <person name="de Groot N.N."/>
        </authorList>
    </citation>
    <scope>NUCLEOTIDE SEQUENCE [LARGE SCALE GENOMIC DNA]</scope>
    <source>
        <strain evidence="1 2">RK1</strain>
    </source>
</reference>
<protein>
    <submittedName>
        <fullName evidence="1">Uncharacterized protein</fullName>
    </submittedName>
</protein>
<gene>
    <name evidence="1" type="ORF">SAMN05444682_103426</name>
</gene>